<protein>
    <submittedName>
        <fullName evidence="2">Uncharacterized protein</fullName>
    </submittedName>
</protein>
<keyword evidence="1" id="KW-0812">Transmembrane</keyword>
<proteinExistence type="predicted"/>
<evidence type="ECO:0000313" key="3">
    <source>
        <dbReference type="Proteomes" id="UP000244722"/>
    </source>
</evidence>
<accession>A0A2T7A614</accession>
<reference evidence="2 3" key="1">
    <citation type="submission" date="2017-04" db="EMBL/GenBank/DDBJ databases">
        <title>Draft genome sequence of Tuber borchii Vittad., a whitish edible truffle.</title>
        <authorList>
            <consortium name="DOE Joint Genome Institute"/>
            <person name="Murat C."/>
            <person name="Kuo A."/>
            <person name="Barry K.W."/>
            <person name="Clum A."/>
            <person name="Dockter R.B."/>
            <person name="Fauchery L."/>
            <person name="Iotti M."/>
            <person name="Kohler A."/>
            <person name="Labutti K."/>
            <person name="Lindquist E.A."/>
            <person name="Lipzen A."/>
            <person name="Ohm R.A."/>
            <person name="Wang M."/>
            <person name="Grigoriev I.V."/>
            <person name="Zambonelli A."/>
            <person name="Martin F.M."/>
        </authorList>
    </citation>
    <scope>NUCLEOTIDE SEQUENCE [LARGE SCALE GENOMIC DNA]</scope>
    <source>
        <strain evidence="2 3">Tbo3840</strain>
    </source>
</reference>
<feature type="transmembrane region" description="Helical" evidence="1">
    <location>
        <begin position="51"/>
        <end position="72"/>
    </location>
</feature>
<dbReference type="AlphaFoldDB" id="A0A2T7A614"/>
<feature type="transmembrane region" description="Helical" evidence="1">
    <location>
        <begin position="6"/>
        <end position="30"/>
    </location>
</feature>
<gene>
    <name evidence="2" type="ORF">B9Z19DRAFT_1073548</name>
</gene>
<dbReference type="EMBL" id="NESQ01000017">
    <property type="protein sequence ID" value="PUU83150.1"/>
    <property type="molecule type" value="Genomic_DNA"/>
</dbReference>
<keyword evidence="3" id="KW-1185">Reference proteome</keyword>
<keyword evidence="1" id="KW-0472">Membrane</keyword>
<evidence type="ECO:0000313" key="2">
    <source>
        <dbReference type="EMBL" id="PUU83150.1"/>
    </source>
</evidence>
<dbReference type="Proteomes" id="UP000244722">
    <property type="component" value="Unassembled WGS sequence"/>
</dbReference>
<organism evidence="2 3">
    <name type="scientific">Tuber borchii</name>
    <name type="common">White truffle</name>
    <dbReference type="NCBI Taxonomy" id="42251"/>
    <lineage>
        <taxon>Eukaryota</taxon>
        <taxon>Fungi</taxon>
        <taxon>Dikarya</taxon>
        <taxon>Ascomycota</taxon>
        <taxon>Pezizomycotina</taxon>
        <taxon>Pezizomycetes</taxon>
        <taxon>Pezizales</taxon>
        <taxon>Tuberaceae</taxon>
        <taxon>Tuber</taxon>
    </lineage>
</organism>
<evidence type="ECO:0000256" key="1">
    <source>
        <dbReference type="SAM" id="Phobius"/>
    </source>
</evidence>
<keyword evidence="1" id="KW-1133">Transmembrane helix</keyword>
<comment type="caution">
    <text evidence="2">The sequence shown here is derived from an EMBL/GenBank/DDBJ whole genome shotgun (WGS) entry which is preliminary data.</text>
</comment>
<sequence>MMMTVVIVMEPCCGSVLISKGLLLFSLLFFSLRPNRWMAIQWQIYWLPRSLLVVCWCFASEILPTVGIIPVVDLLNCNYSTRTYTLLPGSL</sequence>
<name>A0A2T7A614_TUBBO</name>